<dbReference type="Proteomes" id="UP000321436">
    <property type="component" value="Unassembled WGS sequence"/>
</dbReference>
<evidence type="ECO:0000313" key="1">
    <source>
        <dbReference type="EMBL" id="GEP97427.1"/>
    </source>
</evidence>
<gene>
    <name evidence="1" type="ORF">CCY01nite_36870</name>
</gene>
<dbReference type="EMBL" id="BKAU01000004">
    <property type="protein sequence ID" value="GEP97427.1"/>
    <property type="molecule type" value="Genomic_DNA"/>
</dbReference>
<proteinExistence type="predicted"/>
<evidence type="ECO:0000313" key="2">
    <source>
        <dbReference type="Proteomes" id="UP000321436"/>
    </source>
</evidence>
<name>A0A512RP17_9BACT</name>
<organism evidence="1 2">
    <name type="scientific">Chitinophaga cymbidii</name>
    <dbReference type="NCBI Taxonomy" id="1096750"/>
    <lineage>
        <taxon>Bacteria</taxon>
        <taxon>Pseudomonadati</taxon>
        <taxon>Bacteroidota</taxon>
        <taxon>Chitinophagia</taxon>
        <taxon>Chitinophagales</taxon>
        <taxon>Chitinophagaceae</taxon>
        <taxon>Chitinophaga</taxon>
    </lineage>
</organism>
<accession>A0A512RP17</accession>
<comment type="caution">
    <text evidence="1">The sequence shown here is derived from an EMBL/GenBank/DDBJ whole genome shotgun (WGS) entry which is preliminary data.</text>
</comment>
<dbReference type="AlphaFoldDB" id="A0A512RP17"/>
<protein>
    <submittedName>
        <fullName evidence="1">Uncharacterized protein</fullName>
    </submittedName>
</protein>
<sequence>MIAILSEGLFGIAQYGVAGAGAAGFGDGYVDVPQDVAFEQHRFFIQDNGITSRFYPADLDRQ</sequence>
<keyword evidence="2" id="KW-1185">Reference proteome</keyword>
<reference evidence="1 2" key="1">
    <citation type="submission" date="2019-07" db="EMBL/GenBank/DDBJ databases">
        <title>Whole genome shotgun sequence of Chitinophaga cymbidii NBRC 109752.</title>
        <authorList>
            <person name="Hosoyama A."/>
            <person name="Uohara A."/>
            <person name="Ohji S."/>
            <person name="Ichikawa N."/>
        </authorList>
    </citation>
    <scope>NUCLEOTIDE SEQUENCE [LARGE SCALE GENOMIC DNA]</scope>
    <source>
        <strain evidence="1 2">NBRC 109752</strain>
    </source>
</reference>